<evidence type="ECO:0000256" key="1">
    <source>
        <dbReference type="SAM" id="MobiDB-lite"/>
    </source>
</evidence>
<sequence>VRRPLSFGEGMKLRLSLPAILSIEYTAAGCHKPFALSEDSKIAEPPAATEKAAAEGDDCSGTVSSPEDADRTDKSADDLEKVIPKESSGTVISEADTEMSVDPGTVIHAECAISWKPRRIN</sequence>
<evidence type="ECO:0000313" key="2">
    <source>
        <dbReference type="EMBL" id="KAK7487765.1"/>
    </source>
</evidence>
<name>A0ABD0KLQ8_9CAEN</name>
<feature type="region of interest" description="Disordered" evidence="1">
    <location>
        <begin position="40"/>
        <end position="88"/>
    </location>
</feature>
<organism evidence="2 3">
    <name type="scientific">Batillaria attramentaria</name>
    <dbReference type="NCBI Taxonomy" id="370345"/>
    <lineage>
        <taxon>Eukaryota</taxon>
        <taxon>Metazoa</taxon>
        <taxon>Spiralia</taxon>
        <taxon>Lophotrochozoa</taxon>
        <taxon>Mollusca</taxon>
        <taxon>Gastropoda</taxon>
        <taxon>Caenogastropoda</taxon>
        <taxon>Sorbeoconcha</taxon>
        <taxon>Cerithioidea</taxon>
        <taxon>Batillariidae</taxon>
        <taxon>Batillaria</taxon>
    </lineage>
</organism>
<feature type="compositionally biased region" description="Basic and acidic residues" evidence="1">
    <location>
        <begin position="68"/>
        <end position="84"/>
    </location>
</feature>
<dbReference type="AlphaFoldDB" id="A0ABD0KLQ8"/>
<gene>
    <name evidence="2" type="ORF">BaRGS_00021032</name>
</gene>
<protein>
    <submittedName>
        <fullName evidence="2">Uncharacterized protein</fullName>
    </submittedName>
</protein>
<comment type="caution">
    <text evidence="2">The sequence shown here is derived from an EMBL/GenBank/DDBJ whole genome shotgun (WGS) entry which is preliminary data.</text>
</comment>
<accession>A0ABD0KLQ8</accession>
<proteinExistence type="predicted"/>
<keyword evidence="3" id="KW-1185">Reference proteome</keyword>
<dbReference type="Proteomes" id="UP001519460">
    <property type="component" value="Unassembled WGS sequence"/>
</dbReference>
<feature type="non-terminal residue" evidence="2">
    <location>
        <position position="1"/>
    </location>
</feature>
<dbReference type="EMBL" id="JACVVK020000160">
    <property type="protein sequence ID" value="KAK7487765.1"/>
    <property type="molecule type" value="Genomic_DNA"/>
</dbReference>
<evidence type="ECO:0000313" key="3">
    <source>
        <dbReference type="Proteomes" id="UP001519460"/>
    </source>
</evidence>
<reference evidence="2 3" key="1">
    <citation type="journal article" date="2023" name="Sci. Data">
        <title>Genome assembly of the Korean intertidal mud-creeper Batillaria attramentaria.</title>
        <authorList>
            <person name="Patra A.K."/>
            <person name="Ho P.T."/>
            <person name="Jun S."/>
            <person name="Lee S.J."/>
            <person name="Kim Y."/>
            <person name="Won Y.J."/>
        </authorList>
    </citation>
    <scope>NUCLEOTIDE SEQUENCE [LARGE SCALE GENOMIC DNA]</scope>
    <source>
        <strain evidence="2">Wonlab-2016</strain>
    </source>
</reference>